<dbReference type="EMBL" id="BMAO01024786">
    <property type="protein sequence ID" value="GFQ97715.1"/>
    <property type="molecule type" value="Genomic_DNA"/>
</dbReference>
<dbReference type="PANTHER" id="PTHR47331">
    <property type="entry name" value="PHD-TYPE DOMAIN-CONTAINING PROTEIN"/>
    <property type="match status" value="1"/>
</dbReference>
<dbReference type="Proteomes" id="UP000887116">
    <property type="component" value="Unassembled WGS sequence"/>
</dbReference>
<evidence type="ECO:0000313" key="2">
    <source>
        <dbReference type="Proteomes" id="UP000887116"/>
    </source>
</evidence>
<dbReference type="GO" id="GO:0003676">
    <property type="term" value="F:nucleic acid binding"/>
    <property type="evidence" value="ECO:0007669"/>
    <property type="project" value="InterPro"/>
</dbReference>
<protein>
    <submittedName>
        <fullName evidence="1">Integrase catalytic domain-containing protein</fullName>
    </submittedName>
</protein>
<reference evidence="1" key="1">
    <citation type="submission" date="2020-07" db="EMBL/GenBank/DDBJ databases">
        <title>Multicomponent nature underlies the extraordinary mechanical properties of spider dragline silk.</title>
        <authorList>
            <person name="Kono N."/>
            <person name="Nakamura H."/>
            <person name="Mori M."/>
            <person name="Yoshida Y."/>
            <person name="Ohtoshi R."/>
            <person name="Malay A.D."/>
            <person name="Moran D.A.P."/>
            <person name="Tomita M."/>
            <person name="Numata K."/>
            <person name="Arakawa K."/>
        </authorList>
    </citation>
    <scope>NUCLEOTIDE SEQUENCE</scope>
</reference>
<sequence length="162" mass="18700">MAYRRFMGRSGLRNTIYTDNDTTFEAANKELITLWNTLSSRNAQQFYVENGIRWRFIVLRTAWWGGWSEKLPGIIKHTQCLRKTLRKALLDEENLPTVLVVVEAAINSRTLVYEEGIGATEEALTTGHFLTGQTFTKVPFGPRTHRVNTHTSLNNKIYYINF</sequence>
<name>A0A8X6L4S7_TRICU</name>
<accession>A0A8X6L4S7</accession>
<gene>
    <name evidence="1" type="primary">AVEN_1766_1</name>
    <name evidence="1" type="ORF">TNCT_624321</name>
</gene>
<dbReference type="Gene3D" id="3.30.420.10">
    <property type="entry name" value="Ribonuclease H-like superfamily/Ribonuclease H"/>
    <property type="match status" value="1"/>
</dbReference>
<dbReference type="InterPro" id="IPR012337">
    <property type="entry name" value="RNaseH-like_sf"/>
</dbReference>
<organism evidence="1 2">
    <name type="scientific">Trichonephila clavata</name>
    <name type="common">Joro spider</name>
    <name type="synonym">Nephila clavata</name>
    <dbReference type="NCBI Taxonomy" id="2740835"/>
    <lineage>
        <taxon>Eukaryota</taxon>
        <taxon>Metazoa</taxon>
        <taxon>Ecdysozoa</taxon>
        <taxon>Arthropoda</taxon>
        <taxon>Chelicerata</taxon>
        <taxon>Arachnida</taxon>
        <taxon>Araneae</taxon>
        <taxon>Araneomorphae</taxon>
        <taxon>Entelegynae</taxon>
        <taxon>Araneoidea</taxon>
        <taxon>Nephilidae</taxon>
        <taxon>Trichonephila</taxon>
    </lineage>
</organism>
<dbReference type="AlphaFoldDB" id="A0A8X6L4S7"/>
<dbReference type="OrthoDB" id="6433929at2759"/>
<keyword evidence="2" id="KW-1185">Reference proteome</keyword>
<dbReference type="InterPro" id="IPR036397">
    <property type="entry name" value="RNaseH_sf"/>
</dbReference>
<dbReference type="SUPFAM" id="SSF53098">
    <property type="entry name" value="Ribonuclease H-like"/>
    <property type="match status" value="1"/>
</dbReference>
<evidence type="ECO:0000313" key="1">
    <source>
        <dbReference type="EMBL" id="GFQ97715.1"/>
    </source>
</evidence>
<comment type="caution">
    <text evidence="1">The sequence shown here is derived from an EMBL/GenBank/DDBJ whole genome shotgun (WGS) entry which is preliminary data.</text>
</comment>
<proteinExistence type="predicted"/>